<evidence type="ECO:0000313" key="3">
    <source>
        <dbReference type="Proteomes" id="UP000541352"/>
    </source>
</evidence>
<dbReference type="AlphaFoldDB" id="A0A7W6ER27"/>
<keyword evidence="1" id="KW-1133">Transmembrane helix</keyword>
<organism evidence="2 3">
    <name type="scientific">Runella defluvii</name>
    <dbReference type="NCBI Taxonomy" id="370973"/>
    <lineage>
        <taxon>Bacteria</taxon>
        <taxon>Pseudomonadati</taxon>
        <taxon>Bacteroidota</taxon>
        <taxon>Cytophagia</taxon>
        <taxon>Cytophagales</taxon>
        <taxon>Spirosomataceae</taxon>
        <taxon>Runella</taxon>
    </lineage>
</organism>
<evidence type="ECO:0000256" key="1">
    <source>
        <dbReference type="SAM" id="Phobius"/>
    </source>
</evidence>
<dbReference type="Proteomes" id="UP000541352">
    <property type="component" value="Unassembled WGS sequence"/>
</dbReference>
<keyword evidence="1" id="KW-0812">Transmembrane</keyword>
<accession>A0A7W6ER27</accession>
<evidence type="ECO:0000313" key="2">
    <source>
        <dbReference type="EMBL" id="MBB3839249.1"/>
    </source>
</evidence>
<keyword evidence="3" id="KW-1185">Reference proteome</keyword>
<comment type="caution">
    <text evidence="2">The sequence shown here is derived from an EMBL/GenBank/DDBJ whole genome shotgun (WGS) entry which is preliminary data.</text>
</comment>
<sequence length="53" mass="6381">MFRLYRGYFVFKAYTKKSRANYRRGIFYTIGKTYFLGALYVILYNVPFKSSVT</sequence>
<dbReference type="EMBL" id="JACIBY010000006">
    <property type="protein sequence ID" value="MBB3839249.1"/>
    <property type="molecule type" value="Genomic_DNA"/>
</dbReference>
<keyword evidence="1" id="KW-0472">Membrane</keyword>
<name>A0A7W6ER27_9BACT</name>
<reference evidence="2 3" key="1">
    <citation type="submission" date="2020-08" db="EMBL/GenBank/DDBJ databases">
        <title>Genomic Encyclopedia of Type Strains, Phase IV (KMG-IV): sequencing the most valuable type-strain genomes for metagenomic binning, comparative biology and taxonomic classification.</title>
        <authorList>
            <person name="Goeker M."/>
        </authorList>
    </citation>
    <scope>NUCLEOTIDE SEQUENCE [LARGE SCALE GENOMIC DNA]</scope>
    <source>
        <strain evidence="2 3">DSM 17976</strain>
    </source>
</reference>
<gene>
    <name evidence="2" type="ORF">FHS57_003255</name>
</gene>
<protein>
    <submittedName>
        <fullName evidence="2">Uncharacterized protein</fullName>
    </submittedName>
</protein>
<feature type="transmembrane region" description="Helical" evidence="1">
    <location>
        <begin position="26"/>
        <end position="46"/>
    </location>
</feature>
<proteinExistence type="predicted"/>